<name>A0ABP3Y245_9FLAO</name>
<gene>
    <name evidence="1" type="ORF">GCM10009118_02200</name>
</gene>
<keyword evidence="2" id="KW-1185">Reference proteome</keyword>
<evidence type="ECO:0000313" key="2">
    <source>
        <dbReference type="Proteomes" id="UP001501126"/>
    </source>
</evidence>
<dbReference type="InterPro" id="IPR019619">
    <property type="entry name" value="DUF2490"/>
</dbReference>
<organism evidence="1 2">
    <name type="scientific">Wandonia haliotis</name>
    <dbReference type="NCBI Taxonomy" id="574963"/>
    <lineage>
        <taxon>Bacteria</taxon>
        <taxon>Pseudomonadati</taxon>
        <taxon>Bacteroidota</taxon>
        <taxon>Flavobacteriia</taxon>
        <taxon>Flavobacteriales</taxon>
        <taxon>Crocinitomicaceae</taxon>
        <taxon>Wandonia</taxon>
    </lineage>
</organism>
<evidence type="ECO:0000313" key="1">
    <source>
        <dbReference type="EMBL" id="GAA0873812.1"/>
    </source>
</evidence>
<reference evidence="2" key="1">
    <citation type="journal article" date="2019" name="Int. J. Syst. Evol. Microbiol.">
        <title>The Global Catalogue of Microorganisms (GCM) 10K type strain sequencing project: providing services to taxonomists for standard genome sequencing and annotation.</title>
        <authorList>
            <consortium name="The Broad Institute Genomics Platform"/>
            <consortium name="The Broad Institute Genome Sequencing Center for Infectious Disease"/>
            <person name="Wu L."/>
            <person name="Ma J."/>
        </authorList>
    </citation>
    <scope>NUCLEOTIDE SEQUENCE [LARGE SCALE GENOMIC DNA]</scope>
    <source>
        <strain evidence="2">JCM 16083</strain>
    </source>
</reference>
<protein>
    <recommendedName>
        <fullName evidence="3">DUF2490 domain-containing protein</fullName>
    </recommendedName>
</protein>
<accession>A0ABP3Y245</accession>
<dbReference type="EMBL" id="BAAAFH010000003">
    <property type="protein sequence ID" value="GAA0873812.1"/>
    <property type="molecule type" value="Genomic_DNA"/>
</dbReference>
<dbReference type="Proteomes" id="UP001501126">
    <property type="component" value="Unassembled WGS sequence"/>
</dbReference>
<comment type="caution">
    <text evidence="1">The sequence shown here is derived from an EMBL/GenBank/DDBJ whole genome shotgun (WGS) entry which is preliminary data.</text>
</comment>
<evidence type="ECO:0008006" key="3">
    <source>
        <dbReference type="Google" id="ProtNLM"/>
    </source>
</evidence>
<sequence length="269" mass="31518">MIYSKVIVSVGIAVICLFGTKGLSQISSPGMGDAKTASWFALGLKQDFGREKKWESVSYIGLGRKSNPDEYNLVHKPSIFVINQEFFHQFHNRWQYSLGFSYRKQHEYTSTYPYVHKNPEFRQELRSYGRIRYSLGNDPVKATFQFREEFRKFYGPRFRSFSEDLQFRSRLRMQLTWSINSTKTHRLIASAEALFSISKKHAPEQWTTFAYRESRFSLYYSLHPSSVPITFNIGYMNNLLGNHSPHSVHYLAFDIIFTNVFSSQKVKSQ</sequence>
<dbReference type="RefSeq" id="WP_343784217.1">
    <property type="nucleotide sequence ID" value="NZ_BAAAFH010000003.1"/>
</dbReference>
<dbReference type="Pfam" id="PF10677">
    <property type="entry name" value="DUF2490"/>
    <property type="match status" value="1"/>
</dbReference>
<proteinExistence type="predicted"/>